<dbReference type="FunFam" id="3.40.50.300:FF:000221">
    <property type="entry name" value="Multidrug ABC transporter ATP-binding protein"/>
    <property type="match status" value="1"/>
</dbReference>
<dbReference type="SMART" id="SM00382">
    <property type="entry name" value="AAA"/>
    <property type="match status" value="1"/>
</dbReference>
<dbReference type="InterPro" id="IPR011527">
    <property type="entry name" value="ABC1_TM_dom"/>
</dbReference>
<dbReference type="Gene3D" id="1.20.1560.10">
    <property type="entry name" value="ABC transporter type 1, transmembrane domain"/>
    <property type="match status" value="1"/>
</dbReference>
<evidence type="ECO:0000313" key="16">
    <source>
        <dbReference type="Proteomes" id="UP000199065"/>
    </source>
</evidence>
<keyword evidence="3" id="KW-1003">Cell membrane</keyword>
<feature type="transmembrane region" description="Helical" evidence="12">
    <location>
        <begin position="20"/>
        <end position="43"/>
    </location>
</feature>
<keyword evidence="7 15" id="KW-0067">ATP-binding</keyword>
<accession>A0A1I2PW61</accession>
<dbReference type="Gene3D" id="3.40.50.300">
    <property type="entry name" value="P-loop containing nucleotide triphosphate hydrolases"/>
    <property type="match status" value="1"/>
</dbReference>
<evidence type="ECO:0000256" key="8">
    <source>
        <dbReference type="ARBA" id="ARBA00022967"/>
    </source>
</evidence>
<dbReference type="SUPFAM" id="SSF52540">
    <property type="entry name" value="P-loop containing nucleoside triphosphate hydrolases"/>
    <property type="match status" value="1"/>
</dbReference>
<dbReference type="Pfam" id="PF00005">
    <property type="entry name" value="ABC_tran"/>
    <property type="match status" value="1"/>
</dbReference>
<keyword evidence="10 12" id="KW-0472">Membrane</keyword>
<comment type="similarity">
    <text evidence="11">Belongs to the ABC transporter superfamily. Siderophore-Fe(3+) uptake transporter (SIUT) (TC 3.A.1.21) family.</text>
</comment>
<dbReference type="GO" id="GO:0005524">
    <property type="term" value="F:ATP binding"/>
    <property type="evidence" value="ECO:0007669"/>
    <property type="project" value="UniProtKB-KW"/>
</dbReference>
<dbReference type="AlphaFoldDB" id="A0A1I2PW61"/>
<evidence type="ECO:0000256" key="6">
    <source>
        <dbReference type="ARBA" id="ARBA00022741"/>
    </source>
</evidence>
<dbReference type="OrthoDB" id="9806127at2"/>
<keyword evidence="9 12" id="KW-1133">Transmembrane helix</keyword>
<dbReference type="InterPro" id="IPR036640">
    <property type="entry name" value="ABC1_TM_sf"/>
</dbReference>
<organism evidence="15 16">
    <name type="scientific">Corynebacterium spheniscorum</name>
    <dbReference type="NCBI Taxonomy" id="185761"/>
    <lineage>
        <taxon>Bacteria</taxon>
        <taxon>Bacillati</taxon>
        <taxon>Actinomycetota</taxon>
        <taxon>Actinomycetes</taxon>
        <taxon>Mycobacteriales</taxon>
        <taxon>Corynebacteriaceae</taxon>
        <taxon>Corynebacterium</taxon>
    </lineage>
</organism>
<protein>
    <submittedName>
        <fullName evidence="15">ATP-binding cassette, subfamily B</fullName>
    </submittedName>
</protein>
<dbReference type="GO" id="GO:0140359">
    <property type="term" value="F:ABC-type transporter activity"/>
    <property type="evidence" value="ECO:0007669"/>
    <property type="project" value="InterPro"/>
</dbReference>
<name>A0A1I2PW61_9CORY</name>
<evidence type="ECO:0000256" key="7">
    <source>
        <dbReference type="ARBA" id="ARBA00022840"/>
    </source>
</evidence>
<dbReference type="PROSITE" id="PS00211">
    <property type="entry name" value="ABC_TRANSPORTER_1"/>
    <property type="match status" value="1"/>
</dbReference>
<dbReference type="RefSeq" id="WP_092283412.1">
    <property type="nucleotide sequence ID" value="NZ_FOPJ01000001.1"/>
</dbReference>
<dbReference type="EMBL" id="FOPJ01000001">
    <property type="protein sequence ID" value="SFG17631.1"/>
    <property type="molecule type" value="Genomic_DNA"/>
</dbReference>
<keyword evidence="6" id="KW-0547">Nucleotide-binding</keyword>
<dbReference type="InterPro" id="IPR039421">
    <property type="entry name" value="Type_1_exporter"/>
</dbReference>
<feature type="transmembrane region" description="Helical" evidence="12">
    <location>
        <begin position="155"/>
        <end position="171"/>
    </location>
</feature>
<evidence type="ECO:0000256" key="1">
    <source>
        <dbReference type="ARBA" id="ARBA00004429"/>
    </source>
</evidence>
<dbReference type="GO" id="GO:0016887">
    <property type="term" value="F:ATP hydrolysis activity"/>
    <property type="evidence" value="ECO:0007669"/>
    <property type="project" value="InterPro"/>
</dbReference>
<dbReference type="PROSITE" id="PS50929">
    <property type="entry name" value="ABC_TM1F"/>
    <property type="match status" value="1"/>
</dbReference>
<evidence type="ECO:0000256" key="11">
    <source>
        <dbReference type="ARBA" id="ARBA00023455"/>
    </source>
</evidence>
<dbReference type="PANTHER" id="PTHR24221">
    <property type="entry name" value="ATP-BINDING CASSETTE SUB-FAMILY B"/>
    <property type="match status" value="1"/>
</dbReference>
<sequence>MMTMLHRYELCLGRKSQLRLLALLFSISSILQGITIILLVPLLRSLMLEGFGSSSRWFLAVGLTGAASLIVHFFTSLHAYKVCMDDMLDLTARSGNRIVDLPLGWFRADSATKVSHATLNAPSGLSHLPVIILPQIVINVVTPVVILIGMYIYEWRMAVVLTIAIPIYYLLQRWINRVSTRAIALEGSSDEEISRRVLEFGALQSVFRAAGGDRGMDRVRAAIDKNNQAMLDGLKNRSTPMLSAMLFIQGTLVVAIGVGLYLLLHGELDIATFTTLALFCVRFAQPLSLLPPYLSELTGIKANIETIAAIVVDAPSVPEPAPNKRAQAKDNSIDIEHVSFGYGPNNRVLNDVSLHLPGNTVTALVGPSGCGKSTLLRLIARFHDVNEGAVRIGGADVRDLGTDQVMEMTSMVFQDVYLFEGSIKENVRLGLPDATDEQLAEAARRARLDEVIGRLPGGWDAEVGEGGRRLSGGERQRVAIARAFLKDAPVLLLDEVTASLDGANEAAVTAAIHELSAGRTTVLIAHRLSTVTRADKIVVFNQEGRIDDEGTHQELAARSGIYARFLADHEAGENWRLDEVESHS</sequence>
<dbReference type="Pfam" id="PF00664">
    <property type="entry name" value="ABC_membrane"/>
    <property type="match status" value="1"/>
</dbReference>
<keyword evidence="16" id="KW-1185">Reference proteome</keyword>
<evidence type="ECO:0000256" key="5">
    <source>
        <dbReference type="ARBA" id="ARBA00022692"/>
    </source>
</evidence>
<evidence type="ECO:0000256" key="9">
    <source>
        <dbReference type="ARBA" id="ARBA00022989"/>
    </source>
</evidence>
<comment type="subcellular location">
    <subcellularLocation>
        <location evidence="1">Cell inner membrane</location>
        <topology evidence="1">Multi-pass membrane protein</topology>
    </subcellularLocation>
</comment>
<proteinExistence type="inferred from homology"/>
<evidence type="ECO:0000256" key="3">
    <source>
        <dbReference type="ARBA" id="ARBA00022475"/>
    </source>
</evidence>
<evidence type="ECO:0000256" key="2">
    <source>
        <dbReference type="ARBA" id="ARBA00022448"/>
    </source>
</evidence>
<dbReference type="GO" id="GO:0005886">
    <property type="term" value="C:plasma membrane"/>
    <property type="evidence" value="ECO:0007669"/>
    <property type="project" value="UniProtKB-SubCell"/>
</dbReference>
<dbReference type="STRING" id="185761.SAMN05660282_00149"/>
<evidence type="ECO:0000256" key="10">
    <source>
        <dbReference type="ARBA" id="ARBA00023136"/>
    </source>
</evidence>
<keyword evidence="5 12" id="KW-0812">Transmembrane</keyword>
<feature type="transmembrane region" description="Helical" evidence="12">
    <location>
        <begin position="55"/>
        <end position="74"/>
    </location>
</feature>
<evidence type="ECO:0000259" key="14">
    <source>
        <dbReference type="PROSITE" id="PS50929"/>
    </source>
</evidence>
<dbReference type="PANTHER" id="PTHR24221:SF654">
    <property type="entry name" value="ATP-BINDING CASSETTE SUB-FAMILY B MEMBER 6"/>
    <property type="match status" value="1"/>
</dbReference>
<feature type="transmembrane region" description="Helical" evidence="12">
    <location>
        <begin position="244"/>
        <end position="264"/>
    </location>
</feature>
<dbReference type="Proteomes" id="UP000199065">
    <property type="component" value="Unassembled WGS sequence"/>
</dbReference>
<evidence type="ECO:0000313" key="15">
    <source>
        <dbReference type="EMBL" id="SFG17631.1"/>
    </source>
</evidence>
<reference evidence="15 16" key="1">
    <citation type="submission" date="2016-10" db="EMBL/GenBank/DDBJ databases">
        <authorList>
            <person name="de Groot N.N."/>
        </authorList>
    </citation>
    <scope>NUCLEOTIDE SEQUENCE [LARGE SCALE GENOMIC DNA]</scope>
    <source>
        <strain>J11</strain>
        <strain evidence="16">PG 39</strain>
    </source>
</reference>
<evidence type="ECO:0000259" key="13">
    <source>
        <dbReference type="PROSITE" id="PS50893"/>
    </source>
</evidence>
<evidence type="ECO:0000256" key="12">
    <source>
        <dbReference type="SAM" id="Phobius"/>
    </source>
</evidence>
<dbReference type="SUPFAM" id="SSF90123">
    <property type="entry name" value="ABC transporter transmembrane region"/>
    <property type="match status" value="1"/>
</dbReference>
<evidence type="ECO:0000256" key="4">
    <source>
        <dbReference type="ARBA" id="ARBA00022519"/>
    </source>
</evidence>
<feature type="transmembrane region" description="Helical" evidence="12">
    <location>
        <begin position="128"/>
        <end position="149"/>
    </location>
</feature>
<dbReference type="InterPro" id="IPR003439">
    <property type="entry name" value="ABC_transporter-like_ATP-bd"/>
</dbReference>
<dbReference type="InterPro" id="IPR003593">
    <property type="entry name" value="AAA+_ATPase"/>
</dbReference>
<keyword evidence="2" id="KW-0813">Transport</keyword>
<keyword evidence="8" id="KW-1278">Translocase</keyword>
<keyword evidence="4" id="KW-0997">Cell inner membrane</keyword>
<dbReference type="InterPro" id="IPR017871">
    <property type="entry name" value="ABC_transporter-like_CS"/>
</dbReference>
<feature type="domain" description="ABC transmembrane type-1" evidence="14">
    <location>
        <begin position="20"/>
        <end position="299"/>
    </location>
</feature>
<dbReference type="GO" id="GO:0034040">
    <property type="term" value="F:ATPase-coupled lipid transmembrane transporter activity"/>
    <property type="evidence" value="ECO:0007669"/>
    <property type="project" value="TreeGrafter"/>
</dbReference>
<feature type="domain" description="ABC transporter" evidence="13">
    <location>
        <begin position="333"/>
        <end position="568"/>
    </location>
</feature>
<dbReference type="InterPro" id="IPR027417">
    <property type="entry name" value="P-loop_NTPase"/>
</dbReference>
<gene>
    <name evidence="15" type="ORF">SAMN05660282_00149</name>
</gene>
<dbReference type="PROSITE" id="PS50893">
    <property type="entry name" value="ABC_TRANSPORTER_2"/>
    <property type="match status" value="1"/>
</dbReference>